<evidence type="ECO:0000256" key="4">
    <source>
        <dbReference type="ARBA" id="ARBA00023136"/>
    </source>
</evidence>
<accession>A0A6A5Z6Y0</accession>
<evidence type="ECO:0000256" key="6">
    <source>
        <dbReference type="SAM" id="Phobius"/>
    </source>
</evidence>
<sequence>MMARSVLLFPAILSISFFAYALEVSPGSQCASRCLDDPAHGDPNDRSASLTYHQNVPCYDWQVMGNNATDVGIKYADCQSCLKDSGYEDSTYGERDTGWFLFNSKAPVDWCIFGRFGEENNENVTETDIYKQCNSACQSIFRSIDINVKSNPGGYEFCDSNGNFTSDVDSCVDCLYNSTGLTILGNIAKAVKEVCIQKPGKVFTLNANIYNTTQIKLPSEGGPTPSASPSASNPAAASQSVDGGGNSDSSGLSGGAIAGIVLGALVGIALVLVGILLLLRRLRRKRESGKVSEMPNGNGVHPQAPRNEGYYNGAIPSKQNYAYASGGNSPHQSPPTELVELSDRRAIAELPTTINAR</sequence>
<evidence type="ECO:0000256" key="5">
    <source>
        <dbReference type="SAM" id="MobiDB-lite"/>
    </source>
</evidence>
<reference evidence="8" key="1">
    <citation type="journal article" date="2020" name="Stud. Mycol.">
        <title>101 Dothideomycetes genomes: a test case for predicting lifestyles and emergence of pathogens.</title>
        <authorList>
            <person name="Haridas S."/>
            <person name="Albert R."/>
            <person name="Binder M."/>
            <person name="Bloem J."/>
            <person name="Labutti K."/>
            <person name="Salamov A."/>
            <person name="Andreopoulos B."/>
            <person name="Baker S."/>
            <person name="Barry K."/>
            <person name="Bills G."/>
            <person name="Bluhm B."/>
            <person name="Cannon C."/>
            <person name="Castanera R."/>
            <person name="Culley D."/>
            <person name="Daum C."/>
            <person name="Ezra D."/>
            <person name="Gonzalez J."/>
            <person name="Henrissat B."/>
            <person name="Kuo A."/>
            <person name="Liang C."/>
            <person name="Lipzen A."/>
            <person name="Lutzoni F."/>
            <person name="Magnuson J."/>
            <person name="Mondo S."/>
            <person name="Nolan M."/>
            <person name="Ohm R."/>
            <person name="Pangilinan J."/>
            <person name="Park H.-J."/>
            <person name="Ramirez L."/>
            <person name="Alfaro M."/>
            <person name="Sun H."/>
            <person name="Tritt A."/>
            <person name="Yoshinaga Y."/>
            <person name="Zwiers L.-H."/>
            <person name="Turgeon B."/>
            <person name="Goodwin S."/>
            <person name="Spatafora J."/>
            <person name="Crous P."/>
            <person name="Grigoriev I."/>
        </authorList>
    </citation>
    <scope>NUCLEOTIDE SEQUENCE</scope>
    <source>
        <strain evidence="8">CBS 627.86</strain>
    </source>
</reference>
<keyword evidence="4 6" id="KW-0472">Membrane</keyword>
<organism evidence="8 9">
    <name type="scientific">Lophiotrema nucula</name>
    <dbReference type="NCBI Taxonomy" id="690887"/>
    <lineage>
        <taxon>Eukaryota</taxon>
        <taxon>Fungi</taxon>
        <taxon>Dikarya</taxon>
        <taxon>Ascomycota</taxon>
        <taxon>Pezizomycotina</taxon>
        <taxon>Dothideomycetes</taxon>
        <taxon>Pleosporomycetidae</taxon>
        <taxon>Pleosporales</taxon>
        <taxon>Lophiotremataceae</taxon>
        <taxon>Lophiotrema</taxon>
    </lineage>
</organism>
<dbReference type="EMBL" id="ML977326">
    <property type="protein sequence ID" value="KAF2114121.1"/>
    <property type="molecule type" value="Genomic_DNA"/>
</dbReference>
<feature type="region of interest" description="Disordered" evidence="5">
    <location>
        <begin position="216"/>
        <end position="248"/>
    </location>
</feature>
<dbReference type="PANTHER" id="PTHR15549">
    <property type="entry name" value="PAIRED IMMUNOGLOBULIN-LIKE TYPE 2 RECEPTOR"/>
    <property type="match status" value="1"/>
</dbReference>
<gene>
    <name evidence="8" type="ORF">BDV96DRAFT_109843</name>
</gene>
<dbReference type="GO" id="GO:0071944">
    <property type="term" value="C:cell periphery"/>
    <property type="evidence" value="ECO:0007669"/>
    <property type="project" value="UniProtKB-ARBA"/>
</dbReference>
<evidence type="ECO:0000313" key="9">
    <source>
        <dbReference type="Proteomes" id="UP000799770"/>
    </source>
</evidence>
<evidence type="ECO:0000256" key="7">
    <source>
        <dbReference type="SAM" id="SignalP"/>
    </source>
</evidence>
<evidence type="ECO:0000256" key="1">
    <source>
        <dbReference type="ARBA" id="ARBA00004167"/>
    </source>
</evidence>
<feature type="chain" id="PRO_5025329342" description="LPXTG-domain-containing protein" evidence="7">
    <location>
        <begin position="22"/>
        <end position="357"/>
    </location>
</feature>
<dbReference type="OrthoDB" id="5426678at2759"/>
<dbReference type="GO" id="GO:0016020">
    <property type="term" value="C:membrane"/>
    <property type="evidence" value="ECO:0007669"/>
    <property type="project" value="UniProtKB-SubCell"/>
</dbReference>
<proteinExistence type="predicted"/>
<keyword evidence="9" id="KW-1185">Reference proteome</keyword>
<keyword evidence="7" id="KW-0732">Signal</keyword>
<dbReference type="Proteomes" id="UP000799770">
    <property type="component" value="Unassembled WGS sequence"/>
</dbReference>
<keyword evidence="3 6" id="KW-1133">Transmembrane helix</keyword>
<dbReference type="CDD" id="cd12841">
    <property type="entry name" value="TM_EphA1"/>
    <property type="match status" value="1"/>
</dbReference>
<name>A0A6A5Z6Y0_9PLEO</name>
<evidence type="ECO:0000256" key="2">
    <source>
        <dbReference type="ARBA" id="ARBA00022692"/>
    </source>
</evidence>
<evidence type="ECO:0008006" key="10">
    <source>
        <dbReference type="Google" id="ProtNLM"/>
    </source>
</evidence>
<keyword evidence="2 6" id="KW-0812">Transmembrane</keyword>
<feature type="signal peptide" evidence="7">
    <location>
        <begin position="1"/>
        <end position="21"/>
    </location>
</feature>
<evidence type="ECO:0000256" key="3">
    <source>
        <dbReference type="ARBA" id="ARBA00022989"/>
    </source>
</evidence>
<feature type="region of interest" description="Disordered" evidence="5">
    <location>
        <begin position="287"/>
        <end position="312"/>
    </location>
</feature>
<protein>
    <recommendedName>
        <fullName evidence="10">LPXTG-domain-containing protein</fullName>
    </recommendedName>
</protein>
<dbReference type="InterPro" id="IPR051694">
    <property type="entry name" value="Immunoregulatory_rcpt-like"/>
</dbReference>
<feature type="transmembrane region" description="Helical" evidence="6">
    <location>
        <begin position="256"/>
        <end position="279"/>
    </location>
</feature>
<comment type="subcellular location">
    <subcellularLocation>
        <location evidence="1">Membrane</location>
        <topology evidence="1">Single-pass membrane protein</topology>
    </subcellularLocation>
</comment>
<dbReference type="AlphaFoldDB" id="A0A6A5Z6Y0"/>
<evidence type="ECO:0000313" key="8">
    <source>
        <dbReference type="EMBL" id="KAF2114121.1"/>
    </source>
</evidence>
<feature type="compositionally biased region" description="Low complexity" evidence="5">
    <location>
        <begin position="218"/>
        <end position="241"/>
    </location>
</feature>